<evidence type="ECO:0000256" key="2">
    <source>
        <dbReference type="ARBA" id="ARBA00012662"/>
    </source>
</evidence>
<evidence type="ECO:0000313" key="7">
    <source>
        <dbReference type="EMBL" id="AZZ40215.1"/>
    </source>
</evidence>
<dbReference type="InterPro" id="IPR000933">
    <property type="entry name" value="Glyco_hydro_29"/>
</dbReference>
<dbReference type="GO" id="GO:0016139">
    <property type="term" value="P:glycoside catabolic process"/>
    <property type="evidence" value="ECO:0007669"/>
    <property type="project" value="TreeGrafter"/>
</dbReference>
<dbReference type="EC" id="3.2.1.51" evidence="2"/>
<proteinExistence type="inferred from homology"/>
<dbReference type="EMBL" id="CP025570">
    <property type="protein sequence ID" value="AZZ40215.1"/>
    <property type="molecule type" value="Genomic_DNA"/>
</dbReference>
<dbReference type="InterPro" id="IPR057739">
    <property type="entry name" value="Glyco_hydro_29_N"/>
</dbReference>
<dbReference type="Proteomes" id="UP000285875">
    <property type="component" value="Chromosome"/>
</dbReference>
<comment type="similarity">
    <text evidence="1">Belongs to the glycosyl hydrolase 29 family.</text>
</comment>
<dbReference type="KEGG" id="aji:C0Z10_11135"/>
<dbReference type="SMR" id="A0A3T0S1D7"/>
<evidence type="ECO:0000256" key="3">
    <source>
        <dbReference type="ARBA" id="ARBA00022729"/>
    </source>
</evidence>
<keyword evidence="3" id="KW-0732">Signal</keyword>
<dbReference type="GO" id="GO:0004560">
    <property type="term" value="F:alpha-L-fucosidase activity"/>
    <property type="evidence" value="ECO:0007669"/>
    <property type="project" value="InterPro"/>
</dbReference>
<gene>
    <name evidence="7" type="ORF">C0Z10_11135</name>
</gene>
<dbReference type="GO" id="GO:0005764">
    <property type="term" value="C:lysosome"/>
    <property type="evidence" value="ECO:0007669"/>
    <property type="project" value="TreeGrafter"/>
</dbReference>
<evidence type="ECO:0000256" key="1">
    <source>
        <dbReference type="ARBA" id="ARBA00007951"/>
    </source>
</evidence>
<dbReference type="AlphaFoldDB" id="A0A3T0S1D7"/>
<accession>A0A3T0S1D7</accession>
<keyword evidence="5" id="KW-0326">Glycosidase</keyword>
<dbReference type="InterPro" id="IPR017853">
    <property type="entry name" value="GH"/>
</dbReference>
<dbReference type="SMART" id="SM00812">
    <property type="entry name" value="Alpha_L_fucos"/>
    <property type="match status" value="1"/>
</dbReference>
<dbReference type="Gene3D" id="3.20.20.80">
    <property type="entry name" value="Glycosidases"/>
    <property type="match status" value="1"/>
</dbReference>
<dbReference type="Pfam" id="PF01120">
    <property type="entry name" value="Alpha_L_fucos"/>
    <property type="match status" value="1"/>
</dbReference>
<dbReference type="PANTHER" id="PTHR10030:SF37">
    <property type="entry name" value="ALPHA-L-FUCOSIDASE-RELATED"/>
    <property type="match status" value="1"/>
</dbReference>
<evidence type="ECO:0000313" key="8">
    <source>
        <dbReference type="Proteomes" id="UP000285875"/>
    </source>
</evidence>
<sequence>MCAVRPSPRQLAWQQLDFYGFLHFGMNTMTDREWGTGHEDPTRFDPDRLDADQWMDSLASAGMSGVILTAKHHDGFCLWPSRLTSHTVASSPWRSGHGDLVAETAAAAERAGLRFGIYLSPWDRTEASYGSGRRYDDFYLGQLTELLTGYGEIFEVWLDGACGEGPDGRTQRYDWDRYYATVRALQPGAVIAVCGPDVRWCGNEAGHTRPDEWSVVPGRLRDAERVAARSQTADDADFARRVRSDADDLGSRAALARLDAAGRHDELVWYPSEVDTSIRPGWFHHPDQDDQVLDADTLLGLHRSATGGNAALLLNVPPDRHGLIAAPDRTALTGLGDRLADQRRRTIRGLRRCSSGGFLPDPADGVPIWRPDAADPRPAVTIGLGGPRTGPGGPGGSGGQRGQRVEAVVLRERIAEGQRIEHVVVTGIRGESRTVLGECGTVGNRRILAVPPTVVDAVEIAITASRTTPAISEAAVILAP</sequence>
<dbReference type="Gene3D" id="2.60.120.260">
    <property type="entry name" value="Galactose-binding domain-like"/>
    <property type="match status" value="1"/>
</dbReference>
<dbReference type="RefSeq" id="WP_097799430.1">
    <property type="nucleotide sequence ID" value="NZ_CP025570.1"/>
</dbReference>
<dbReference type="PANTHER" id="PTHR10030">
    <property type="entry name" value="ALPHA-L-FUCOSIDASE"/>
    <property type="match status" value="1"/>
</dbReference>
<keyword evidence="4" id="KW-0378">Hydrolase</keyword>
<organism evidence="7 8">
    <name type="scientific">Acidipropionibacterium jensenii</name>
    <dbReference type="NCBI Taxonomy" id="1749"/>
    <lineage>
        <taxon>Bacteria</taxon>
        <taxon>Bacillati</taxon>
        <taxon>Actinomycetota</taxon>
        <taxon>Actinomycetes</taxon>
        <taxon>Propionibacteriales</taxon>
        <taxon>Propionibacteriaceae</taxon>
        <taxon>Acidipropionibacterium</taxon>
    </lineage>
</organism>
<dbReference type="GO" id="GO:0006004">
    <property type="term" value="P:fucose metabolic process"/>
    <property type="evidence" value="ECO:0007669"/>
    <property type="project" value="TreeGrafter"/>
</dbReference>
<feature type="domain" description="Glycoside hydrolase family 29 N-terminal" evidence="6">
    <location>
        <begin position="42"/>
        <end position="339"/>
    </location>
</feature>
<evidence type="ECO:0000256" key="4">
    <source>
        <dbReference type="ARBA" id="ARBA00022801"/>
    </source>
</evidence>
<reference evidence="8" key="1">
    <citation type="submission" date="2017-12" db="EMBL/GenBank/DDBJ databases">
        <title>Whole genome sequencing of Acidipropionibacterium jensenii strains JS279 and JS280.</title>
        <authorList>
            <person name="Deptula P."/>
            <person name="Laine P."/>
            <person name="Smolander O.-P."/>
            <person name="Paulin L."/>
            <person name="Auvinen P."/>
            <person name="Varmanen P."/>
        </authorList>
    </citation>
    <scope>NUCLEOTIDE SEQUENCE [LARGE SCALE GENOMIC DNA]</scope>
    <source>
        <strain evidence="8">JS280</strain>
    </source>
</reference>
<name>A0A3T0S1D7_9ACTN</name>
<protein>
    <recommendedName>
        <fullName evidence="2">alpha-L-fucosidase</fullName>
        <ecNumber evidence="2">3.2.1.51</ecNumber>
    </recommendedName>
</protein>
<dbReference type="SUPFAM" id="SSF51445">
    <property type="entry name" value="(Trans)glycosidases"/>
    <property type="match status" value="1"/>
</dbReference>
<evidence type="ECO:0000259" key="6">
    <source>
        <dbReference type="Pfam" id="PF01120"/>
    </source>
</evidence>
<evidence type="ECO:0000256" key="5">
    <source>
        <dbReference type="ARBA" id="ARBA00023295"/>
    </source>
</evidence>